<evidence type="ECO:0000313" key="4">
    <source>
        <dbReference type="EMBL" id="CAN97014.1"/>
    </source>
</evidence>
<protein>
    <submittedName>
        <fullName evidence="4">Transcriptional regulator, AraC family</fullName>
    </submittedName>
</protein>
<feature type="region of interest" description="Disordered" evidence="2">
    <location>
        <begin position="1"/>
        <end position="22"/>
    </location>
</feature>
<feature type="domain" description="HTH araC/xylS-type" evidence="3">
    <location>
        <begin position="220"/>
        <end position="298"/>
    </location>
</feature>
<reference evidence="4 5" key="1">
    <citation type="journal article" date="2007" name="Nat. Biotechnol.">
        <title>Complete genome sequence of the myxobacterium Sorangium cellulosum.</title>
        <authorList>
            <person name="Schneiker S."/>
            <person name="Perlova O."/>
            <person name="Kaiser O."/>
            <person name="Gerth K."/>
            <person name="Alici A."/>
            <person name="Altmeyer M.O."/>
            <person name="Bartels D."/>
            <person name="Bekel T."/>
            <person name="Beyer S."/>
            <person name="Bode E."/>
            <person name="Bode H.B."/>
            <person name="Bolten C.J."/>
            <person name="Choudhuri J.V."/>
            <person name="Doss S."/>
            <person name="Elnakady Y.A."/>
            <person name="Frank B."/>
            <person name="Gaigalat L."/>
            <person name="Goesmann A."/>
            <person name="Groeger C."/>
            <person name="Gross F."/>
            <person name="Jelsbak L."/>
            <person name="Jelsbak L."/>
            <person name="Kalinowski J."/>
            <person name="Kegler C."/>
            <person name="Knauber T."/>
            <person name="Konietzny S."/>
            <person name="Kopp M."/>
            <person name="Krause L."/>
            <person name="Krug D."/>
            <person name="Linke B."/>
            <person name="Mahmud T."/>
            <person name="Martinez-Arias R."/>
            <person name="McHardy A.C."/>
            <person name="Merai M."/>
            <person name="Meyer F."/>
            <person name="Mormann S."/>
            <person name="Munoz-Dorado J."/>
            <person name="Perez J."/>
            <person name="Pradella S."/>
            <person name="Rachid S."/>
            <person name="Raddatz G."/>
            <person name="Rosenau F."/>
            <person name="Rueckert C."/>
            <person name="Sasse F."/>
            <person name="Scharfe M."/>
            <person name="Schuster S.C."/>
            <person name="Suen G."/>
            <person name="Treuner-Lange A."/>
            <person name="Velicer G.J."/>
            <person name="Vorholter F.-J."/>
            <person name="Weissman K.J."/>
            <person name="Welch R.D."/>
            <person name="Wenzel S.C."/>
            <person name="Whitworth D.E."/>
            <person name="Wilhelm S."/>
            <person name="Wittmann C."/>
            <person name="Bloecker H."/>
            <person name="Puehler A."/>
            <person name="Mueller R."/>
        </authorList>
    </citation>
    <scope>NUCLEOTIDE SEQUENCE [LARGE SCALE GENOMIC DNA]</scope>
    <source>
        <strain evidence="5">So ce56</strain>
    </source>
</reference>
<dbReference type="InterPro" id="IPR018060">
    <property type="entry name" value="HTH_AraC"/>
</dbReference>
<dbReference type="PANTHER" id="PTHR11019">
    <property type="entry name" value="HTH-TYPE TRANSCRIPTIONAL REGULATOR NIMR"/>
    <property type="match status" value="1"/>
</dbReference>
<dbReference type="Gene3D" id="1.10.10.60">
    <property type="entry name" value="Homeodomain-like"/>
    <property type="match status" value="1"/>
</dbReference>
<dbReference type="PROSITE" id="PS01124">
    <property type="entry name" value="HTH_ARAC_FAMILY_2"/>
    <property type="match status" value="1"/>
</dbReference>
<dbReference type="InterPro" id="IPR011051">
    <property type="entry name" value="RmlC_Cupin_sf"/>
</dbReference>
<organism evidence="4 5">
    <name type="scientific">Sorangium cellulosum (strain So ce56)</name>
    <name type="common">Polyangium cellulosum (strain So ce56)</name>
    <dbReference type="NCBI Taxonomy" id="448385"/>
    <lineage>
        <taxon>Bacteria</taxon>
        <taxon>Pseudomonadati</taxon>
        <taxon>Myxococcota</taxon>
        <taxon>Polyangia</taxon>
        <taxon>Polyangiales</taxon>
        <taxon>Polyangiaceae</taxon>
        <taxon>Sorangium</taxon>
    </lineage>
</organism>
<dbReference type="BioCyc" id="SCEL448385:SCE_RS35105-MONOMER"/>
<dbReference type="HOGENOM" id="CLU_902845_0_0_7"/>
<accession>A9GTZ2</accession>
<name>A9GTZ2_SORC5</name>
<dbReference type="GO" id="GO:0003700">
    <property type="term" value="F:DNA-binding transcription factor activity"/>
    <property type="evidence" value="ECO:0007669"/>
    <property type="project" value="InterPro"/>
</dbReference>
<dbReference type="STRING" id="448385.sce6845"/>
<keyword evidence="5" id="KW-1185">Reference proteome</keyword>
<dbReference type="Proteomes" id="UP000002139">
    <property type="component" value="Chromosome"/>
</dbReference>
<evidence type="ECO:0000256" key="2">
    <source>
        <dbReference type="SAM" id="MobiDB-lite"/>
    </source>
</evidence>
<dbReference type="KEGG" id="scl:sce6845"/>
<dbReference type="SUPFAM" id="SSF51182">
    <property type="entry name" value="RmlC-like cupins"/>
    <property type="match status" value="1"/>
</dbReference>
<dbReference type="OrthoDB" id="5494798at2"/>
<evidence type="ECO:0000313" key="5">
    <source>
        <dbReference type="Proteomes" id="UP000002139"/>
    </source>
</evidence>
<dbReference type="EMBL" id="AM746676">
    <property type="protein sequence ID" value="CAN97014.1"/>
    <property type="molecule type" value="Genomic_DNA"/>
</dbReference>
<dbReference type="GO" id="GO:0043565">
    <property type="term" value="F:sequence-specific DNA binding"/>
    <property type="evidence" value="ECO:0007669"/>
    <property type="project" value="InterPro"/>
</dbReference>
<dbReference type="InterPro" id="IPR014710">
    <property type="entry name" value="RmlC-like_jellyroll"/>
</dbReference>
<proteinExistence type="predicted"/>
<keyword evidence="1" id="KW-0238">DNA-binding</keyword>
<dbReference type="AlphaFoldDB" id="A9GTZ2"/>
<gene>
    <name evidence="4" type="ordered locus">sce6845</name>
</gene>
<dbReference type="SMART" id="SM00342">
    <property type="entry name" value="HTH_ARAC"/>
    <property type="match status" value="1"/>
</dbReference>
<dbReference type="PANTHER" id="PTHR11019:SF159">
    <property type="entry name" value="TRANSCRIPTIONAL REGULATOR-RELATED"/>
    <property type="match status" value="1"/>
</dbReference>
<sequence>MRRTEAKRPCSASKTSCAPRGAPGARALRIFCFLSASPLPHTDPALSARPALFQPFPMLAGRRAQVFRHQPQYRRPRHFHEEPEINLVARGTGIMGVGKRVVPLVAGTLLYFAPGQDHALLEESSDFVLYVAALRPELGARVAGAASKVALDAVQLTPAVLAGELALLGALDRARDISVVEHRLAELFERSLSNMPLPHVVSRRIFELLRLDPNLPGAALAARLRTGESGISRRFRKDVGVNVVEYRARLKLMQFIAEVDRGASFARAAYAVGFGSYAQCHRVFTRALGCAPQDYFGGQRAVLTEMTV</sequence>
<evidence type="ECO:0000259" key="3">
    <source>
        <dbReference type="PROSITE" id="PS01124"/>
    </source>
</evidence>
<dbReference type="Pfam" id="PF12833">
    <property type="entry name" value="HTH_18"/>
    <property type="match status" value="1"/>
</dbReference>
<dbReference type="InterPro" id="IPR003313">
    <property type="entry name" value="AraC-bd"/>
</dbReference>
<dbReference type="Pfam" id="PF02311">
    <property type="entry name" value="AraC_binding"/>
    <property type="match status" value="1"/>
</dbReference>
<dbReference type="Gene3D" id="2.60.120.10">
    <property type="entry name" value="Jelly Rolls"/>
    <property type="match status" value="1"/>
</dbReference>
<evidence type="ECO:0000256" key="1">
    <source>
        <dbReference type="ARBA" id="ARBA00023125"/>
    </source>
</evidence>